<dbReference type="Proteomes" id="UP000054988">
    <property type="component" value="Unassembled WGS sequence"/>
</dbReference>
<proteinExistence type="predicted"/>
<comment type="caution">
    <text evidence="1">The sequence shown here is derived from an EMBL/GenBank/DDBJ whole genome shotgun (WGS) entry which is preliminary data.</text>
</comment>
<dbReference type="EMBL" id="LATX01002122">
    <property type="protein sequence ID" value="KTB34101.1"/>
    <property type="molecule type" value="Genomic_DNA"/>
</dbReference>
<gene>
    <name evidence="1" type="ORF">WG66_13326</name>
</gene>
<name>A0A0W0FCT9_MONRR</name>
<sequence>MFSPSRGRLVGTVTWAGNKEVTVLIGSYYLA</sequence>
<accession>A0A0W0FCT9</accession>
<evidence type="ECO:0000313" key="2">
    <source>
        <dbReference type="Proteomes" id="UP000054988"/>
    </source>
</evidence>
<evidence type="ECO:0000313" key="1">
    <source>
        <dbReference type="EMBL" id="KTB34101.1"/>
    </source>
</evidence>
<protein>
    <submittedName>
        <fullName evidence="1">Uncharacterized protein</fullName>
    </submittedName>
</protein>
<reference evidence="1 2" key="1">
    <citation type="submission" date="2015-12" db="EMBL/GenBank/DDBJ databases">
        <title>Draft genome sequence of Moniliophthora roreri, the causal agent of frosty pod rot of cacao.</title>
        <authorList>
            <person name="Aime M.C."/>
            <person name="Diaz-Valderrama J.R."/>
            <person name="Kijpornyongpan T."/>
            <person name="Phillips-Mora W."/>
        </authorList>
    </citation>
    <scope>NUCLEOTIDE SEQUENCE [LARGE SCALE GENOMIC DNA]</scope>
    <source>
        <strain evidence="1 2">MCA 2952</strain>
    </source>
</reference>
<organism evidence="1 2">
    <name type="scientific">Moniliophthora roreri</name>
    <name type="common">Frosty pod rot fungus</name>
    <name type="synonym">Monilia roreri</name>
    <dbReference type="NCBI Taxonomy" id="221103"/>
    <lineage>
        <taxon>Eukaryota</taxon>
        <taxon>Fungi</taxon>
        <taxon>Dikarya</taxon>
        <taxon>Basidiomycota</taxon>
        <taxon>Agaricomycotina</taxon>
        <taxon>Agaricomycetes</taxon>
        <taxon>Agaricomycetidae</taxon>
        <taxon>Agaricales</taxon>
        <taxon>Marasmiineae</taxon>
        <taxon>Marasmiaceae</taxon>
        <taxon>Moniliophthora</taxon>
    </lineage>
</organism>
<dbReference type="AlphaFoldDB" id="A0A0W0FCT9"/>